<evidence type="ECO:0000313" key="11">
    <source>
        <dbReference type="Proteomes" id="UP000516320"/>
    </source>
</evidence>
<dbReference type="Pfam" id="PF00745">
    <property type="entry name" value="GlutR_dimer"/>
    <property type="match status" value="1"/>
</dbReference>
<evidence type="ECO:0000256" key="9">
    <source>
        <dbReference type="RuleBase" id="RU000584"/>
    </source>
</evidence>
<dbReference type="NCBIfam" id="NF000744">
    <property type="entry name" value="PRK00045.1-3"/>
    <property type="match status" value="1"/>
</dbReference>
<dbReference type="RefSeq" id="WP_187974978.1">
    <property type="nucleotide sequence ID" value="NZ_CP046884.1"/>
</dbReference>
<sequence>MSVLVVGMSHRCAPVALLEQLSMDQPLREEAAAMMVARPSLSEAMIISTCNRLEVYTVTASFHFGVQEVVEVLHDISGVDEETLRSYLYVRYADAAAEHLMVVAAGLDSMVIGEQQIIGQVRTAYQEASELGTVGPALHSLAQTALHTGKRIHSETSIDEAGGSMVSFALEEALSQMNLPATADLNQPFHGTSALVLGAGAMASLAATHLGKLGIKRLIIANRTREHAERLAKHAREAGVSADVVEFDDRFSVLSQVDIAVSATGADHFTITQSSIPSNRAPHLMLIDLSLPRDIDDDAALLSGVHLVNIERLHQAIDNRDHALTPSTQAAFKIVSEELDNFTSEQRVRDVVPAVAALRKHANEVANNELKRLKSRVPGMPEADFEEASRAVRRVVDKLLHEPTVRVKKLAAESGMVSYESALQELFGLAHTATESQRSTSVKLSQLPDAREITTTPASAISTVGASSSAIHTSTIRKDS</sequence>
<dbReference type="UniPathway" id="UPA00251">
    <property type="reaction ID" value="UER00316"/>
</dbReference>
<dbReference type="InterPro" id="IPR036343">
    <property type="entry name" value="GluRdtase_N_sf"/>
</dbReference>
<dbReference type="AlphaFoldDB" id="A0A7H0SLU9"/>
<dbReference type="EMBL" id="CP046884">
    <property type="protein sequence ID" value="QNQ89524.1"/>
    <property type="molecule type" value="Genomic_DNA"/>
</dbReference>
<dbReference type="HAMAP" id="MF_00087">
    <property type="entry name" value="Glu_tRNA_reductase"/>
    <property type="match status" value="1"/>
</dbReference>
<dbReference type="InterPro" id="IPR000343">
    <property type="entry name" value="4pyrrol_synth_GluRdtase"/>
</dbReference>
<feature type="binding site" evidence="8">
    <location>
        <begin position="114"/>
        <end position="116"/>
    </location>
    <ligand>
        <name>substrate</name>
    </ligand>
</feature>
<feature type="site" description="Important for activity" evidence="8">
    <location>
        <position position="99"/>
    </location>
</feature>
<evidence type="ECO:0000256" key="6">
    <source>
        <dbReference type="ARBA" id="ARBA00023244"/>
    </source>
</evidence>
<dbReference type="GO" id="GO:0019353">
    <property type="term" value="P:protoporphyrinogen IX biosynthetic process from glutamate"/>
    <property type="evidence" value="ECO:0007669"/>
    <property type="project" value="TreeGrafter"/>
</dbReference>
<dbReference type="NCBIfam" id="TIGR01035">
    <property type="entry name" value="hemA"/>
    <property type="match status" value="1"/>
</dbReference>
<dbReference type="GO" id="GO:0008883">
    <property type="term" value="F:glutamyl-tRNA reductase activity"/>
    <property type="evidence" value="ECO:0007669"/>
    <property type="project" value="UniProtKB-UniRule"/>
</dbReference>
<protein>
    <recommendedName>
        <fullName evidence="3 8">Glutamyl-tRNA reductase</fullName>
        <shortName evidence="8">GluTR</shortName>
        <ecNumber evidence="3 8">1.2.1.70</ecNumber>
    </recommendedName>
</protein>
<comment type="function">
    <text evidence="8">Catalyzes the NADPH-dependent reduction of glutamyl-tRNA(Glu) to glutamate 1-semialdehyde (GSA).</text>
</comment>
<dbReference type="PIRSF" id="PIRSF000445">
    <property type="entry name" value="4pyrrol_synth_GluRdtase"/>
    <property type="match status" value="1"/>
</dbReference>
<keyword evidence="5 8" id="KW-0560">Oxidoreductase</keyword>
<dbReference type="InterPro" id="IPR006151">
    <property type="entry name" value="Shikm_DH/Glu-tRNA_Rdtase"/>
</dbReference>
<comment type="domain">
    <text evidence="8">Possesses an unusual extended V-shaped dimeric structure with each monomer consisting of three distinct domains arranged along a curved 'spinal' alpha-helix. The N-terminal catalytic domain specifically recognizes the glutamate moiety of the substrate. The second domain is the NADPH-binding domain, and the third C-terminal domain is responsible for dimerization.</text>
</comment>
<dbReference type="CDD" id="cd05213">
    <property type="entry name" value="NAD_bind_Glutamyl_tRNA_reduct"/>
    <property type="match status" value="1"/>
</dbReference>
<feature type="binding site" evidence="8">
    <location>
        <position position="109"/>
    </location>
    <ligand>
        <name>substrate</name>
    </ligand>
</feature>
<comment type="pathway">
    <text evidence="1 8 9">Porphyrin-containing compound metabolism; protoporphyrin-IX biosynthesis; 5-aminolevulinate from L-glutamyl-tRNA(Glu): step 1/2.</text>
</comment>
<dbReference type="InterPro" id="IPR018214">
    <property type="entry name" value="GluRdtase_CS"/>
</dbReference>
<dbReference type="GO" id="GO:0050661">
    <property type="term" value="F:NADP binding"/>
    <property type="evidence" value="ECO:0007669"/>
    <property type="project" value="InterPro"/>
</dbReference>
<keyword evidence="11" id="KW-1185">Reference proteome</keyword>
<keyword evidence="4 8" id="KW-0521">NADP</keyword>
<dbReference type="InterPro" id="IPR015895">
    <property type="entry name" value="4pyrrol_synth_GluRdtase_N"/>
</dbReference>
<evidence type="ECO:0000256" key="2">
    <source>
        <dbReference type="ARBA" id="ARBA00005916"/>
    </source>
</evidence>
<dbReference type="PANTHER" id="PTHR43013:SF1">
    <property type="entry name" value="GLUTAMYL-TRNA REDUCTASE"/>
    <property type="match status" value="1"/>
</dbReference>
<dbReference type="PANTHER" id="PTHR43013">
    <property type="entry name" value="GLUTAMYL-TRNA REDUCTASE"/>
    <property type="match status" value="1"/>
</dbReference>
<feature type="binding site" evidence="8">
    <location>
        <position position="120"/>
    </location>
    <ligand>
        <name>substrate</name>
    </ligand>
</feature>
<dbReference type="InterPro" id="IPR015896">
    <property type="entry name" value="4pyrrol_synth_GluRdtase_dimer"/>
</dbReference>
<feature type="binding site" evidence="8">
    <location>
        <begin position="49"/>
        <end position="52"/>
    </location>
    <ligand>
        <name>substrate</name>
    </ligand>
</feature>
<comment type="subunit">
    <text evidence="8">Homodimer.</text>
</comment>
<evidence type="ECO:0000256" key="7">
    <source>
        <dbReference type="ARBA" id="ARBA00047464"/>
    </source>
</evidence>
<comment type="catalytic activity">
    <reaction evidence="7 8 9">
        <text>(S)-4-amino-5-oxopentanoate + tRNA(Glu) + NADP(+) = L-glutamyl-tRNA(Glu) + NADPH + H(+)</text>
        <dbReference type="Rhea" id="RHEA:12344"/>
        <dbReference type="Rhea" id="RHEA-COMP:9663"/>
        <dbReference type="Rhea" id="RHEA-COMP:9680"/>
        <dbReference type="ChEBI" id="CHEBI:15378"/>
        <dbReference type="ChEBI" id="CHEBI:57501"/>
        <dbReference type="ChEBI" id="CHEBI:57783"/>
        <dbReference type="ChEBI" id="CHEBI:58349"/>
        <dbReference type="ChEBI" id="CHEBI:78442"/>
        <dbReference type="ChEBI" id="CHEBI:78520"/>
        <dbReference type="EC" id="1.2.1.70"/>
    </reaction>
</comment>
<dbReference type="Gene3D" id="3.30.460.30">
    <property type="entry name" value="Glutamyl-tRNA reductase, N-terminal domain"/>
    <property type="match status" value="1"/>
</dbReference>
<evidence type="ECO:0000256" key="1">
    <source>
        <dbReference type="ARBA" id="ARBA00005059"/>
    </source>
</evidence>
<dbReference type="Gene3D" id="3.40.50.720">
    <property type="entry name" value="NAD(P)-binding Rossmann-like Domain"/>
    <property type="match status" value="1"/>
</dbReference>
<evidence type="ECO:0000256" key="4">
    <source>
        <dbReference type="ARBA" id="ARBA00022857"/>
    </source>
</evidence>
<proteinExistence type="inferred from homology"/>
<gene>
    <name evidence="8" type="primary">hemA</name>
    <name evidence="10" type="ORF">GP475_01905</name>
</gene>
<dbReference type="InterPro" id="IPR036291">
    <property type="entry name" value="NAD(P)-bd_dom_sf"/>
</dbReference>
<keyword evidence="6 8" id="KW-0627">Porphyrin biosynthesis</keyword>
<reference evidence="10 11" key="1">
    <citation type="submission" date="2019-12" db="EMBL/GenBank/DDBJ databases">
        <title>Corynebacterium sp. nov., isolated from feces of the Anser Albifrons in China.</title>
        <authorList>
            <person name="Liu Q."/>
        </authorList>
    </citation>
    <scope>NUCLEOTIDE SEQUENCE [LARGE SCALE GENOMIC DNA]</scope>
    <source>
        <strain evidence="10 11">4H37-19</strain>
    </source>
</reference>
<dbReference type="KEGG" id="cpoy:GP475_01905"/>
<feature type="active site" description="Nucleophile" evidence="8">
    <location>
        <position position="50"/>
    </location>
</feature>
<dbReference type="SUPFAM" id="SSF51735">
    <property type="entry name" value="NAD(P)-binding Rossmann-fold domains"/>
    <property type="match status" value="1"/>
</dbReference>
<feature type="binding site" evidence="8">
    <location>
        <begin position="198"/>
        <end position="203"/>
    </location>
    <ligand>
        <name>NADP(+)</name>
        <dbReference type="ChEBI" id="CHEBI:58349"/>
    </ligand>
</feature>
<dbReference type="Proteomes" id="UP000516320">
    <property type="component" value="Chromosome"/>
</dbReference>
<dbReference type="FunFam" id="3.30.460.30:FF:000001">
    <property type="entry name" value="Glutamyl-tRNA reductase"/>
    <property type="match status" value="1"/>
</dbReference>
<dbReference type="InterPro" id="IPR036453">
    <property type="entry name" value="GluRdtase_dimer_dom_sf"/>
</dbReference>
<evidence type="ECO:0000256" key="5">
    <source>
        <dbReference type="ARBA" id="ARBA00023002"/>
    </source>
</evidence>
<evidence type="ECO:0000313" key="10">
    <source>
        <dbReference type="EMBL" id="QNQ89524.1"/>
    </source>
</evidence>
<comment type="similarity">
    <text evidence="2 8 9">Belongs to the glutamyl-tRNA reductase family.</text>
</comment>
<name>A0A7H0SLU9_9CORY</name>
<dbReference type="Pfam" id="PF05201">
    <property type="entry name" value="GlutR_N"/>
    <property type="match status" value="1"/>
</dbReference>
<dbReference type="EC" id="1.2.1.70" evidence="3 8"/>
<evidence type="ECO:0000256" key="8">
    <source>
        <dbReference type="HAMAP-Rule" id="MF_00087"/>
    </source>
</evidence>
<evidence type="ECO:0000256" key="3">
    <source>
        <dbReference type="ARBA" id="ARBA00012970"/>
    </source>
</evidence>
<organism evidence="10 11">
    <name type="scientific">Corynebacterium poyangense</name>
    <dbReference type="NCBI Taxonomy" id="2684405"/>
    <lineage>
        <taxon>Bacteria</taxon>
        <taxon>Bacillati</taxon>
        <taxon>Actinomycetota</taxon>
        <taxon>Actinomycetes</taxon>
        <taxon>Mycobacteriales</taxon>
        <taxon>Corynebacteriaceae</taxon>
        <taxon>Corynebacterium</taxon>
    </lineage>
</organism>
<dbReference type="PROSITE" id="PS00747">
    <property type="entry name" value="GLUTR"/>
    <property type="match status" value="1"/>
</dbReference>
<comment type="miscellaneous">
    <text evidence="8">During catalysis, the active site Cys acts as a nucleophile attacking the alpha-carbonyl group of tRNA-bound glutamate with the formation of a thioester intermediate between enzyme and glutamate, and the concomitant release of tRNA(Glu). The thioester intermediate is finally reduced by direct hydride transfer from NADPH, to form the product GSA.</text>
</comment>
<accession>A0A7H0SLU9</accession>
<dbReference type="Pfam" id="PF01488">
    <property type="entry name" value="Shikimate_DH"/>
    <property type="match status" value="1"/>
</dbReference>
<dbReference type="SUPFAM" id="SSF69075">
    <property type="entry name" value="Glutamyl tRNA-reductase dimerization domain"/>
    <property type="match status" value="1"/>
</dbReference>
<dbReference type="SUPFAM" id="SSF69742">
    <property type="entry name" value="Glutamyl tRNA-reductase catalytic, N-terminal domain"/>
    <property type="match status" value="1"/>
</dbReference>